<dbReference type="FunFam" id="3.40.50.80:FF:000009">
    <property type="entry name" value="NADH-cytochrome b5 reductase"/>
    <property type="match status" value="1"/>
</dbReference>
<dbReference type="InterPro" id="IPR039261">
    <property type="entry name" value="FNR_nucleotide-bd"/>
</dbReference>
<dbReference type="Pfam" id="PF00175">
    <property type="entry name" value="NAD_binding_1"/>
    <property type="match status" value="1"/>
</dbReference>
<dbReference type="SUPFAM" id="SSF52343">
    <property type="entry name" value="Ferredoxin reductase-like, C-terminal NADP-linked domain"/>
    <property type="match status" value="1"/>
</dbReference>
<dbReference type="Pfam" id="PF00970">
    <property type="entry name" value="FAD_binding_6"/>
    <property type="match status" value="1"/>
</dbReference>
<organism evidence="9 10">
    <name type="scientific">Coemansia asiatica</name>
    <dbReference type="NCBI Taxonomy" id="1052880"/>
    <lineage>
        <taxon>Eukaryota</taxon>
        <taxon>Fungi</taxon>
        <taxon>Fungi incertae sedis</taxon>
        <taxon>Zoopagomycota</taxon>
        <taxon>Kickxellomycotina</taxon>
        <taxon>Kickxellomycetes</taxon>
        <taxon>Kickxellales</taxon>
        <taxon>Kickxellaceae</taxon>
        <taxon>Coemansia</taxon>
    </lineage>
</organism>
<comment type="similarity">
    <text evidence="2">Belongs to the flavoprotein pyridine nucleotide cytochrome reductase family.</text>
</comment>
<dbReference type="SUPFAM" id="SSF63380">
    <property type="entry name" value="Riboflavin synthase domain-like"/>
    <property type="match status" value="1"/>
</dbReference>
<keyword evidence="6" id="KW-0520">NAD</keyword>
<accession>A0A9W8CIH3</accession>
<evidence type="ECO:0000256" key="4">
    <source>
        <dbReference type="ARBA" id="ARBA00022827"/>
    </source>
</evidence>
<evidence type="ECO:0000256" key="5">
    <source>
        <dbReference type="ARBA" id="ARBA00023002"/>
    </source>
</evidence>
<comment type="caution">
    <text evidence="9">The sequence shown here is derived from an EMBL/GenBank/DDBJ whole genome shotgun (WGS) entry which is preliminary data.</text>
</comment>
<evidence type="ECO:0000313" key="9">
    <source>
        <dbReference type="EMBL" id="KAJ1643721.1"/>
    </source>
</evidence>
<proteinExistence type="inferred from homology"/>
<keyword evidence="5" id="KW-0560">Oxidoreductase</keyword>
<feature type="binding site" evidence="7">
    <location>
        <position position="128"/>
    </location>
    <ligand>
        <name>FAD</name>
        <dbReference type="ChEBI" id="CHEBI:57692"/>
    </ligand>
</feature>
<feature type="binding site" evidence="7">
    <location>
        <position position="91"/>
    </location>
    <ligand>
        <name>FAD</name>
        <dbReference type="ChEBI" id="CHEBI:57692"/>
    </ligand>
</feature>
<dbReference type="InterPro" id="IPR001834">
    <property type="entry name" value="CBR-like"/>
</dbReference>
<dbReference type="InterPro" id="IPR017938">
    <property type="entry name" value="Riboflavin_synthase-like_b-brl"/>
</dbReference>
<feature type="binding site" evidence="7">
    <location>
        <position position="120"/>
    </location>
    <ligand>
        <name>FAD</name>
        <dbReference type="ChEBI" id="CHEBI:57692"/>
    </ligand>
</feature>
<evidence type="ECO:0000256" key="2">
    <source>
        <dbReference type="ARBA" id="ARBA00006105"/>
    </source>
</evidence>
<evidence type="ECO:0000256" key="3">
    <source>
        <dbReference type="ARBA" id="ARBA00022630"/>
    </source>
</evidence>
<evidence type="ECO:0000256" key="1">
    <source>
        <dbReference type="ARBA" id="ARBA00001974"/>
    </source>
</evidence>
<dbReference type="InterPro" id="IPR001433">
    <property type="entry name" value="OxRdtase_FAD/NAD-bd"/>
</dbReference>
<dbReference type="Gene3D" id="3.40.50.80">
    <property type="entry name" value="Nucleotide-binding domain of ferredoxin-NADP reductase (FNR) module"/>
    <property type="match status" value="1"/>
</dbReference>
<gene>
    <name evidence="9" type="ORF">LPJ64_004540</name>
</gene>
<feature type="binding site" evidence="7">
    <location>
        <position position="118"/>
    </location>
    <ligand>
        <name>FAD</name>
        <dbReference type="ChEBI" id="CHEBI:57692"/>
    </ligand>
</feature>
<dbReference type="AlphaFoldDB" id="A0A9W8CIH3"/>
<dbReference type="EMBL" id="JANBOH010000227">
    <property type="protein sequence ID" value="KAJ1643721.1"/>
    <property type="molecule type" value="Genomic_DNA"/>
</dbReference>
<evidence type="ECO:0000256" key="6">
    <source>
        <dbReference type="ARBA" id="ARBA00023027"/>
    </source>
</evidence>
<dbReference type="Gene3D" id="2.40.30.10">
    <property type="entry name" value="Translation factors"/>
    <property type="match status" value="1"/>
</dbReference>
<protein>
    <recommendedName>
        <fullName evidence="8">FAD-binding FR-type domain-containing protein</fullName>
    </recommendedName>
</protein>
<dbReference type="InterPro" id="IPR017927">
    <property type="entry name" value="FAD-bd_FR_type"/>
</dbReference>
<evidence type="ECO:0000259" key="8">
    <source>
        <dbReference type="PROSITE" id="PS51384"/>
    </source>
</evidence>
<dbReference type="PROSITE" id="PS51384">
    <property type="entry name" value="FAD_FR"/>
    <property type="match status" value="1"/>
</dbReference>
<feature type="binding site" evidence="7">
    <location>
        <position position="93"/>
    </location>
    <ligand>
        <name>FAD</name>
        <dbReference type="ChEBI" id="CHEBI:57692"/>
    </ligand>
</feature>
<sequence length="302" mass="33729">MEVIGGTAAFIYYLHLYTDILKPKVTSRLSPESYTPFKLISVTQDTADTSIFRFEIKRPRFDNEQEKLVDKIVSQGAWAVNVKDHLVQTFRTYTPIAYKMGTEVDEQTGARSGYVDLVVKRYPSGSLSRFIHGTRVGDQIEMRGPILTWPYQPGSHGRIYMIAGGTGIAPMLQIIERIINDPMDNTKISLLYGSPTEETIILRPHIEKLRAEHGDRLQVSYLVDRGLAKNSDNVQLGIPDRSAIEKFTDEFDKSASDIVLVCGPDQMMHAVCGTRPVGSPQQGPLQGILKDLGFTSASVFKF</sequence>
<evidence type="ECO:0000256" key="7">
    <source>
        <dbReference type="PIRSR" id="PIRSR601834-1"/>
    </source>
</evidence>
<keyword evidence="10" id="KW-1185">Reference proteome</keyword>
<evidence type="ECO:0000313" key="10">
    <source>
        <dbReference type="Proteomes" id="UP001145021"/>
    </source>
</evidence>
<dbReference type="PANTHER" id="PTHR19370">
    <property type="entry name" value="NADH-CYTOCHROME B5 REDUCTASE"/>
    <property type="match status" value="1"/>
</dbReference>
<dbReference type="GO" id="GO:0016491">
    <property type="term" value="F:oxidoreductase activity"/>
    <property type="evidence" value="ECO:0007669"/>
    <property type="project" value="UniProtKB-KW"/>
</dbReference>
<comment type="cofactor">
    <cofactor evidence="1 7">
        <name>FAD</name>
        <dbReference type="ChEBI" id="CHEBI:57692"/>
    </cofactor>
</comment>
<keyword evidence="3 7" id="KW-0285">Flavoprotein</keyword>
<name>A0A9W8CIH3_9FUNG</name>
<reference evidence="9" key="1">
    <citation type="submission" date="2022-07" db="EMBL/GenBank/DDBJ databases">
        <title>Phylogenomic reconstructions and comparative analyses of Kickxellomycotina fungi.</title>
        <authorList>
            <person name="Reynolds N.K."/>
            <person name="Stajich J.E."/>
            <person name="Barry K."/>
            <person name="Grigoriev I.V."/>
            <person name="Crous P."/>
            <person name="Smith M.E."/>
        </authorList>
    </citation>
    <scope>NUCLEOTIDE SEQUENCE</scope>
    <source>
        <strain evidence="9">NBRC 105413</strain>
    </source>
</reference>
<dbReference type="CDD" id="cd06183">
    <property type="entry name" value="cyt_b5_reduct_like"/>
    <property type="match status" value="1"/>
</dbReference>
<dbReference type="PRINTS" id="PR00406">
    <property type="entry name" value="CYTB5RDTASE"/>
</dbReference>
<dbReference type="InterPro" id="IPR008333">
    <property type="entry name" value="Cbr1-like_FAD-bd_dom"/>
</dbReference>
<keyword evidence="4 7" id="KW-0274">FAD</keyword>
<dbReference type="Proteomes" id="UP001145021">
    <property type="component" value="Unassembled WGS sequence"/>
</dbReference>
<feature type="domain" description="FAD-binding FR-type" evidence="8">
    <location>
        <begin position="32"/>
        <end position="152"/>
    </location>
</feature>